<dbReference type="GO" id="GO:0000902">
    <property type="term" value="P:cell morphogenesis"/>
    <property type="evidence" value="ECO:0007669"/>
    <property type="project" value="InterPro"/>
</dbReference>
<keyword evidence="2 6" id="KW-0547">Nucleotide-binding</keyword>
<dbReference type="AlphaFoldDB" id="F2NRR8"/>
<protein>
    <recommendedName>
        <fullName evidence="6">Cell shape-determining protein MreB</fullName>
    </recommendedName>
</protein>
<evidence type="ECO:0000313" key="8">
    <source>
        <dbReference type="Proteomes" id="UP000006852"/>
    </source>
</evidence>
<organism evidence="7 8">
    <name type="scientific">Treponema succinifaciens (strain ATCC 33096 / DSM 2489 / 6091)</name>
    <dbReference type="NCBI Taxonomy" id="869209"/>
    <lineage>
        <taxon>Bacteria</taxon>
        <taxon>Pseudomonadati</taxon>
        <taxon>Spirochaetota</taxon>
        <taxon>Spirochaetia</taxon>
        <taxon>Spirochaetales</taxon>
        <taxon>Treponemataceae</taxon>
        <taxon>Treponema</taxon>
    </lineage>
</organism>
<evidence type="ECO:0000256" key="3">
    <source>
        <dbReference type="ARBA" id="ARBA00022840"/>
    </source>
</evidence>
<dbReference type="HOGENOM" id="CLU_052037_0_0_12"/>
<dbReference type="EMBL" id="CP002631">
    <property type="protein sequence ID" value="AEB14154.1"/>
    <property type="molecule type" value="Genomic_DNA"/>
</dbReference>
<gene>
    <name evidence="6" type="primary">mreB</name>
    <name evidence="7" type="ordered locus">Tresu_1246</name>
</gene>
<evidence type="ECO:0000256" key="5">
    <source>
        <dbReference type="ARBA" id="ARBA00023458"/>
    </source>
</evidence>
<reference evidence="8" key="2">
    <citation type="submission" date="2011-04" db="EMBL/GenBank/DDBJ databases">
        <title>The complete genome of chromosome of Treponema succinifaciens DSM 2489.</title>
        <authorList>
            <person name="Lucas S."/>
            <person name="Copeland A."/>
            <person name="Lapidus A."/>
            <person name="Bruce D."/>
            <person name="Goodwin L."/>
            <person name="Pitluck S."/>
            <person name="Peters L."/>
            <person name="Kyrpides N."/>
            <person name="Mavromatis K."/>
            <person name="Ivanova N."/>
            <person name="Ovchinnikova G."/>
            <person name="Teshima H."/>
            <person name="Detter J.C."/>
            <person name="Tapia R."/>
            <person name="Han C."/>
            <person name="Land M."/>
            <person name="Hauser L."/>
            <person name="Markowitz V."/>
            <person name="Cheng J.-F."/>
            <person name="Hugenholtz P."/>
            <person name="Woyke T."/>
            <person name="Wu D."/>
            <person name="Gronow S."/>
            <person name="Wellnitz S."/>
            <person name="Brambilla E."/>
            <person name="Klenk H.-P."/>
            <person name="Eisen J.A."/>
        </authorList>
    </citation>
    <scope>NUCLEOTIDE SEQUENCE [LARGE SCALE GENOMIC DNA]</scope>
    <source>
        <strain evidence="8">ATCC 33096 / DSM 2489 / 6091</strain>
    </source>
</reference>
<dbReference type="NCBIfam" id="NF010539">
    <property type="entry name" value="PRK13927.1"/>
    <property type="match status" value="1"/>
</dbReference>
<reference evidence="7 8" key="1">
    <citation type="journal article" date="2011" name="Stand. Genomic Sci.">
        <title>Complete genome sequence of Treponema succinifaciens type strain (6091).</title>
        <authorList>
            <person name="Han C."/>
            <person name="Gronow S."/>
            <person name="Teshima H."/>
            <person name="Lapidus A."/>
            <person name="Nolan M."/>
            <person name="Lucas S."/>
            <person name="Hammon N."/>
            <person name="Deshpande S."/>
            <person name="Cheng J.F."/>
            <person name="Zeytun A."/>
            <person name="Tapia R."/>
            <person name="Goodwin L."/>
            <person name="Pitluck S."/>
            <person name="Liolios K."/>
            <person name="Pagani I."/>
            <person name="Ivanova N."/>
            <person name="Mavromatis K."/>
            <person name="Mikhailova N."/>
            <person name="Huntemann M."/>
            <person name="Pati A."/>
            <person name="Chen A."/>
            <person name="Palaniappan K."/>
            <person name="Land M."/>
            <person name="Hauser L."/>
            <person name="Brambilla E.M."/>
            <person name="Rohde M."/>
            <person name="Goker M."/>
            <person name="Woyke T."/>
            <person name="Bristow J."/>
            <person name="Eisen J.A."/>
            <person name="Markowitz V."/>
            <person name="Hugenholtz P."/>
            <person name="Kyrpides N.C."/>
            <person name="Klenk H.P."/>
            <person name="Detter J.C."/>
        </authorList>
    </citation>
    <scope>NUCLEOTIDE SEQUENCE [LARGE SCALE GENOMIC DNA]</scope>
    <source>
        <strain evidence="8">ATCC 33096 / DSM 2489 / 6091</strain>
    </source>
</reference>
<dbReference type="PANTHER" id="PTHR42749:SF1">
    <property type="entry name" value="CELL SHAPE-DETERMINING PROTEIN MREB"/>
    <property type="match status" value="1"/>
</dbReference>
<accession>F2NRR8</accession>
<name>F2NRR8_TRES6</name>
<dbReference type="InterPro" id="IPR056546">
    <property type="entry name" value="MreB_MamK-like"/>
</dbReference>
<proteinExistence type="inferred from homology"/>
<dbReference type="KEGG" id="tsu:Tresu_1246"/>
<comment type="subcellular location">
    <subcellularLocation>
        <location evidence="6">Cytoplasm</location>
    </subcellularLocation>
    <text evidence="6">Membrane-associated.</text>
</comment>
<dbReference type="NCBIfam" id="TIGR00904">
    <property type="entry name" value="mreB"/>
    <property type="match status" value="1"/>
</dbReference>
<dbReference type="PANTHER" id="PTHR42749">
    <property type="entry name" value="CELL SHAPE-DETERMINING PROTEIN MREB"/>
    <property type="match status" value="1"/>
</dbReference>
<dbReference type="GeneID" id="302998407"/>
<comment type="subunit">
    <text evidence="6">Forms polymers.</text>
</comment>
<dbReference type="InterPro" id="IPR043129">
    <property type="entry name" value="ATPase_NBD"/>
</dbReference>
<dbReference type="Gene3D" id="3.30.420.40">
    <property type="match status" value="2"/>
</dbReference>
<dbReference type="Proteomes" id="UP000006852">
    <property type="component" value="Chromosome"/>
</dbReference>
<dbReference type="GO" id="GO:0005737">
    <property type="term" value="C:cytoplasm"/>
    <property type="evidence" value="ECO:0007669"/>
    <property type="project" value="UniProtKB-SubCell"/>
</dbReference>
<comment type="caution">
    <text evidence="6">Lacks conserved residue(s) required for the propagation of feature annotation.</text>
</comment>
<evidence type="ECO:0000256" key="1">
    <source>
        <dbReference type="ARBA" id="ARBA00022490"/>
    </source>
</evidence>
<dbReference type="CDD" id="cd10225">
    <property type="entry name" value="ASKHA_NBD_MreB-like"/>
    <property type="match status" value="1"/>
</dbReference>
<evidence type="ECO:0000256" key="2">
    <source>
        <dbReference type="ARBA" id="ARBA00022741"/>
    </source>
</evidence>
<evidence type="ECO:0000313" key="7">
    <source>
        <dbReference type="EMBL" id="AEB14154.1"/>
    </source>
</evidence>
<dbReference type="GO" id="GO:0005524">
    <property type="term" value="F:ATP binding"/>
    <property type="evidence" value="ECO:0007669"/>
    <property type="project" value="UniProtKB-KW"/>
</dbReference>
<keyword evidence="3 6" id="KW-0067">ATP-binding</keyword>
<feature type="binding site" evidence="6">
    <location>
        <begin position="162"/>
        <end position="164"/>
    </location>
    <ligand>
        <name>ATP</name>
        <dbReference type="ChEBI" id="CHEBI:30616"/>
    </ligand>
</feature>
<dbReference type="OrthoDB" id="9768127at2"/>
<comment type="similarity">
    <text evidence="5 6">Belongs to the FtsA/MreB family.</text>
</comment>
<dbReference type="eggNOG" id="COG1077">
    <property type="taxonomic scope" value="Bacteria"/>
</dbReference>
<dbReference type="InterPro" id="IPR004753">
    <property type="entry name" value="MreB"/>
</dbReference>
<sequence>MSFLDNFTTDIGIDLGTCNTLIYVRGQGIVIDEPSVVAVEKGTGRIEAVGVEAKRMLWKTPGNIVAIRPLADGVISDSDSTEKMLKYFISKVIPRHNLFKSIRMKIGIPSCITQVQQDAVMAAALKAGAKEVKLIEESLAAAIGAEIPIYEPAGHMVCDIGGGTTEVSVISLGGMVVTSSIRIGGNAFDEAIIKHIRSVHNLIIGQQTAERLKIEIGNAIAEKNVDDDKIRKMEIRGGDAITGLPRRLEVDSVEVREALKEPVSKIIEEIKKTLGRTPPELAADIVERGIVMSGGGSMLKGLKDLIKKETGVPVFLVEKPLECVAKGAGEAFELFKDMSTRRSIYENLND</sequence>
<dbReference type="Pfam" id="PF06723">
    <property type="entry name" value="MreB_Mbl"/>
    <property type="match status" value="1"/>
</dbReference>
<keyword evidence="4 6" id="KW-0133">Cell shape</keyword>
<evidence type="ECO:0000256" key="4">
    <source>
        <dbReference type="ARBA" id="ARBA00022960"/>
    </source>
</evidence>
<keyword evidence="1 6" id="KW-0963">Cytoplasm</keyword>
<dbReference type="RefSeq" id="WP_013701441.1">
    <property type="nucleotide sequence ID" value="NC_015385.1"/>
</dbReference>
<evidence type="ECO:0000256" key="6">
    <source>
        <dbReference type="HAMAP-Rule" id="MF_02207"/>
    </source>
</evidence>
<feature type="binding site" evidence="6">
    <location>
        <begin position="210"/>
        <end position="213"/>
    </location>
    <ligand>
        <name>ATP</name>
        <dbReference type="ChEBI" id="CHEBI:30616"/>
    </ligand>
</feature>
<comment type="function">
    <text evidence="6">Forms membrane-associated dynamic filaments that are essential for cell shape determination. Acts by regulating cell wall synthesis and cell elongation, and thus cell shape. A feedback loop between cell geometry and MreB localization may maintain elongated cell shape by targeting cell wall growth to regions of negative cell wall curvature.</text>
</comment>
<dbReference type="SUPFAM" id="SSF53067">
    <property type="entry name" value="Actin-like ATPase domain"/>
    <property type="match status" value="2"/>
</dbReference>
<dbReference type="GO" id="GO:0008360">
    <property type="term" value="P:regulation of cell shape"/>
    <property type="evidence" value="ECO:0007669"/>
    <property type="project" value="UniProtKB-UniRule"/>
</dbReference>
<dbReference type="PRINTS" id="PR01652">
    <property type="entry name" value="SHAPEPROTEIN"/>
</dbReference>
<keyword evidence="8" id="KW-1185">Reference proteome</keyword>
<dbReference type="STRING" id="869209.Tresu_1246"/>
<dbReference type="HAMAP" id="MF_02207">
    <property type="entry name" value="MreB"/>
    <property type="match status" value="1"/>
</dbReference>